<dbReference type="InterPro" id="IPR051010">
    <property type="entry name" value="BCAA_transport"/>
</dbReference>
<sequence length="415" mass="46442">MFKLRLCLSCVFCLVSLAHAATPIKIGLNYPFTGEYKEEGLMQKRGALMAVAEINAAGGVRGRPLELLERDTHSDADQARMNVDALAAEGAAMLFGGASSSVAIAASEQARRHGLLYFGTLTYSNDTTGKDGHSHMFRECYSAWMAARVLGEYLKKEMPGKRYFYITADYTWGQTTEASMREFTGTTDVQEHGAVKVPFPGARYREIGAAVDAAAKSGAEVIVMVLFGEQMVQGMTLAEKQGLTQRAQIIVPNLTLSMVEQAGPFIMAGVIGAVPWAWNIPYEREYVRGKQFVEAFSREFRTRPSSSAASAYSIVYQWKEAVERAGSLSSDAVRKRLQGHRYQLLKDEQYWREFDQQNVQTVYAVKVKDRSLVMKDAYRQNFFEILHSLPGDKAAPSLAQWQEQRQRHQRPLQLE</sequence>
<dbReference type="Proteomes" id="UP000469421">
    <property type="component" value="Unassembled WGS sequence"/>
</dbReference>
<dbReference type="AlphaFoldDB" id="A0A6N7LSR7"/>
<dbReference type="RefSeq" id="WP_153498953.1">
    <property type="nucleotide sequence ID" value="NZ_WIRE01000001.1"/>
</dbReference>
<feature type="domain" description="Leucine-binding protein" evidence="4">
    <location>
        <begin position="23"/>
        <end position="369"/>
    </location>
</feature>
<evidence type="ECO:0000313" key="6">
    <source>
        <dbReference type="Proteomes" id="UP000469421"/>
    </source>
</evidence>
<keyword evidence="2 3" id="KW-0732">Signal</keyword>
<organism evidence="5 6">
    <name type="scientific">Alcanivorax sediminis</name>
    <dbReference type="NCBI Taxonomy" id="2663008"/>
    <lineage>
        <taxon>Bacteria</taxon>
        <taxon>Pseudomonadati</taxon>
        <taxon>Pseudomonadota</taxon>
        <taxon>Gammaproteobacteria</taxon>
        <taxon>Oceanospirillales</taxon>
        <taxon>Alcanivoracaceae</taxon>
        <taxon>Alcanivorax</taxon>
    </lineage>
</organism>
<evidence type="ECO:0000259" key="4">
    <source>
        <dbReference type="Pfam" id="PF13458"/>
    </source>
</evidence>
<name>A0A6N7LSR7_9GAMM</name>
<dbReference type="Pfam" id="PF13458">
    <property type="entry name" value="Peripla_BP_6"/>
    <property type="match status" value="1"/>
</dbReference>
<dbReference type="EMBL" id="WIRE01000001">
    <property type="protein sequence ID" value="MQX52224.1"/>
    <property type="molecule type" value="Genomic_DNA"/>
</dbReference>
<protein>
    <submittedName>
        <fullName evidence="5">ABC transporter substrate-binding protein</fullName>
    </submittedName>
</protein>
<dbReference type="PANTHER" id="PTHR30483">
    <property type="entry name" value="LEUCINE-SPECIFIC-BINDING PROTEIN"/>
    <property type="match status" value="1"/>
</dbReference>
<comment type="similarity">
    <text evidence="1">Belongs to the leucine-binding protein family.</text>
</comment>
<feature type="signal peptide" evidence="3">
    <location>
        <begin position="1"/>
        <end position="20"/>
    </location>
</feature>
<proteinExistence type="inferred from homology"/>
<evidence type="ECO:0000256" key="1">
    <source>
        <dbReference type="ARBA" id="ARBA00010062"/>
    </source>
</evidence>
<feature type="chain" id="PRO_5026696078" evidence="3">
    <location>
        <begin position="21"/>
        <end position="415"/>
    </location>
</feature>
<dbReference type="Gene3D" id="3.40.50.2300">
    <property type="match status" value="2"/>
</dbReference>
<accession>A0A6N7LSR7</accession>
<dbReference type="PANTHER" id="PTHR30483:SF6">
    <property type="entry name" value="PERIPLASMIC BINDING PROTEIN OF ABC TRANSPORTER FOR NATURAL AMINO ACIDS"/>
    <property type="match status" value="1"/>
</dbReference>
<dbReference type="InterPro" id="IPR028082">
    <property type="entry name" value="Peripla_BP_I"/>
</dbReference>
<dbReference type="SUPFAM" id="SSF53822">
    <property type="entry name" value="Periplasmic binding protein-like I"/>
    <property type="match status" value="1"/>
</dbReference>
<comment type="caution">
    <text evidence="5">The sequence shown here is derived from an EMBL/GenBank/DDBJ whole genome shotgun (WGS) entry which is preliminary data.</text>
</comment>
<evidence type="ECO:0000313" key="5">
    <source>
        <dbReference type="EMBL" id="MQX52224.1"/>
    </source>
</evidence>
<evidence type="ECO:0000256" key="3">
    <source>
        <dbReference type="SAM" id="SignalP"/>
    </source>
</evidence>
<gene>
    <name evidence="5" type="ORF">GFN93_03125</name>
</gene>
<keyword evidence="6" id="KW-1185">Reference proteome</keyword>
<dbReference type="InterPro" id="IPR028081">
    <property type="entry name" value="Leu-bd"/>
</dbReference>
<evidence type="ECO:0000256" key="2">
    <source>
        <dbReference type="ARBA" id="ARBA00022729"/>
    </source>
</evidence>
<reference evidence="5 6" key="1">
    <citation type="submission" date="2019-10" db="EMBL/GenBank/DDBJ databases">
        <title>Alcanivorax sp.PA15-N-34 draft genome sequence.</title>
        <authorList>
            <person name="Liao X."/>
            <person name="Shao Z."/>
        </authorList>
    </citation>
    <scope>NUCLEOTIDE SEQUENCE [LARGE SCALE GENOMIC DNA]</scope>
    <source>
        <strain evidence="5 6">PA15-N-34</strain>
    </source>
</reference>